<proteinExistence type="inferred from homology"/>
<feature type="compositionally biased region" description="Polar residues" evidence="4">
    <location>
        <begin position="1"/>
        <end position="13"/>
    </location>
</feature>
<accession>A0A8H7AGD9</accession>
<evidence type="ECO:0000256" key="2">
    <source>
        <dbReference type="ARBA" id="ARBA00009072"/>
    </source>
</evidence>
<dbReference type="OrthoDB" id="19679at2759"/>
<evidence type="ECO:0000313" key="6">
    <source>
        <dbReference type="Proteomes" id="UP000606974"/>
    </source>
</evidence>
<comment type="caution">
    <text evidence="5">The sequence shown here is derived from an EMBL/GenBank/DDBJ whole genome shotgun (WGS) entry which is preliminary data.</text>
</comment>
<dbReference type="Proteomes" id="UP000606974">
    <property type="component" value="Unassembled WGS sequence"/>
</dbReference>
<evidence type="ECO:0000256" key="3">
    <source>
        <dbReference type="ARBA" id="ARBA00023242"/>
    </source>
</evidence>
<dbReference type="Pfam" id="PF09751">
    <property type="entry name" value="Es2"/>
    <property type="match status" value="1"/>
</dbReference>
<keyword evidence="3" id="KW-0539">Nucleus</keyword>
<feature type="region of interest" description="Disordered" evidence="4">
    <location>
        <begin position="475"/>
        <end position="511"/>
    </location>
</feature>
<evidence type="ECO:0000313" key="5">
    <source>
        <dbReference type="EMBL" id="KAF7508493.1"/>
    </source>
</evidence>
<comment type="similarity">
    <text evidence="2">Belongs to the ESS2 family.</text>
</comment>
<dbReference type="GO" id="GO:0071013">
    <property type="term" value="C:catalytic step 2 spliceosome"/>
    <property type="evidence" value="ECO:0007669"/>
    <property type="project" value="TreeGrafter"/>
</dbReference>
<evidence type="ECO:0000256" key="1">
    <source>
        <dbReference type="ARBA" id="ARBA00004123"/>
    </source>
</evidence>
<keyword evidence="6" id="KW-1185">Reference proteome</keyword>
<feature type="compositionally biased region" description="Low complexity" evidence="4">
    <location>
        <begin position="93"/>
        <end position="108"/>
    </location>
</feature>
<feature type="region of interest" description="Disordered" evidence="4">
    <location>
        <begin position="404"/>
        <end position="433"/>
    </location>
</feature>
<dbReference type="AlphaFoldDB" id="A0A8H7AGD9"/>
<feature type="compositionally biased region" description="Polar residues" evidence="4">
    <location>
        <begin position="135"/>
        <end position="152"/>
    </location>
</feature>
<feature type="region of interest" description="Disordered" evidence="4">
    <location>
        <begin position="1"/>
        <end position="33"/>
    </location>
</feature>
<feature type="region of interest" description="Disordered" evidence="4">
    <location>
        <begin position="86"/>
        <end position="152"/>
    </location>
</feature>
<evidence type="ECO:0000256" key="4">
    <source>
        <dbReference type="SAM" id="MobiDB-lite"/>
    </source>
</evidence>
<evidence type="ECO:0008006" key="7">
    <source>
        <dbReference type="Google" id="ProtNLM"/>
    </source>
</evidence>
<dbReference type="InterPro" id="IPR019148">
    <property type="entry name" value="Nuclear_protein_DGCR14_ESS-2"/>
</dbReference>
<reference evidence="5" key="1">
    <citation type="submission" date="2020-02" db="EMBL/GenBank/DDBJ databases">
        <authorList>
            <person name="Palmer J.M."/>
        </authorList>
    </citation>
    <scope>NUCLEOTIDE SEQUENCE</scope>
    <source>
        <strain evidence="5">EPUS1.4</strain>
        <tissue evidence="5">Thallus</tissue>
    </source>
</reference>
<sequence length="511" mass="54758">MSSTALTKRQLPSCSALMGPPPPPKRIKRPPKVLDEDDYTDALSEIIARDYFPGLLESKTQQEYLTALESNNPAWIADAGAKLRQVMTPGPPTRSRTARAARNSRFNTPLPSNPTTRYGATYGATPRGFTGDETPASSIAETEDASTTQKPEIDTSTLSLSAFQSKYTSEDNESFNALLDKQNYKRRNKHAYLWAPDQRIPTARQIAHRNRKATLLRQKVEDEAAGKALVPITVGGSADKPCQPDAWKIKKPDNTFMFPPSSVDEDGLESVAETKERASRAGPKGVVHANTRFPAPSLHNEPAASLPPPSPSLSAIRDAIAGNPRLSASEIQDAGAGDGGETPRVNGYAFVDEDEPENIPLPEETQSPSYRDLLAGQVGDAAPNPFRIGEVRKREELHHRMVERESRKKRVNANQVGGGGGRKGSDVPKFPSSPLIGKGVLGMGSRAREAASAASAAGGLTPAAKRLLDRVGRTPVAGRASGGGNDASGLRIMWTPTQTPRRRVAGAEGGK</sequence>
<feature type="compositionally biased region" description="Polar residues" evidence="4">
    <location>
        <begin position="109"/>
        <end position="118"/>
    </location>
</feature>
<organism evidence="5 6">
    <name type="scientific">Endocarpon pusillum</name>
    <dbReference type="NCBI Taxonomy" id="364733"/>
    <lineage>
        <taxon>Eukaryota</taxon>
        <taxon>Fungi</taxon>
        <taxon>Dikarya</taxon>
        <taxon>Ascomycota</taxon>
        <taxon>Pezizomycotina</taxon>
        <taxon>Eurotiomycetes</taxon>
        <taxon>Chaetothyriomycetidae</taxon>
        <taxon>Verrucariales</taxon>
        <taxon>Verrucariaceae</taxon>
        <taxon>Endocarpon</taxon>
    </lineage>
</organism>
<dbReference type="PANTHER" id="PTHR12940">
    <property type="entry name" value="ES-2 PROTEIN - RELATED"/>
    <property type="match status" value="1"/>
</dbReference>
<dbReference type="EMBL" id="JAACFV010000053">
    <property type="protein sequence ID" value="KAF7508493.1"/>
    <property type="molecule type" value="Genomic_DNA"/>
</dbReference>
<protein>
    <recommendedName>
        <fullName evidence="7">Nuclear protein DGCR14</fullName>
    </recommendedName>
</protein>
<name>A0A8H7AGD9_9EURO</name>
<comment type="subcellular location">
    <subcellularLocation>
        <location evidence="1">Nucleus</location>
    </subcellularLocation>
</comment>
<dbReference type="PANTHER" id="PTHR12940:SF0">
    <property type="entry name" value="SPLICING FACTOR ESS-2 HOMOLOG"/>
    <property type="match status" value="1"/>
</dbReference>
<gene>
    <name evidence="5" type="ORF">GJ744_009206</name>
</gene>